<evidence type="ECO:0000313" key="3">
    <source>
        <dbReference type="Proteomes" id="UP000000305"/>
    </source>
</evidence>
<proteinExistence type="predicted"/>
<dbReference type="HOGENOM" id="CLU_2040418_0_0_1"/>
<dbReference type="EMBL" id="GL732556">
    <property type="protein sequence ID" value="EFX78740.1"/>
    <property type="molecule type" value="Genomic_DNA"/>
</dbReference>
<dbReference type="KEGG" id="dpx:DAPPUDRAFT_245838"/>
<protein>
    <submittedName>
        <fullName evidence="2">Uncharacterized protein</fullName>
    </submittedName>
</protein>
<gene>
    <name evidence="2" type="ORF">DAPPUDRAFT_245838</name>
</gene>
<evidence type="ECO:0000256" key="1">
    <source>
        <dbReference type="SAM" id="MobiDB-lite"/>
    </source>
</evidence>
<name>E9GP52_DAPPU</name>
<organism evidence="2 3">
    <name type="scientific">Daphnia pulex</name>
    <name type="common">Water flea</name>
    <dbReference type="NCBI Taxonomy" id="6669"/>
    <lineage>
        <taxon>Eukaryota</taxon>
        <taxon>Metazoa</taxon>
        <taxon>Ecdysozoa</taxon>
        <taxon>Arthropoda</taxon>
        <taxon>Crustacea</taxon>
        <taxon>Branchiopoda</taxon>
        <taxon>Diplostraca</taxon>
        <taxon>Cladocera</taxon>
        <taxon>Anomopoda</taxon>
        <taxon>Daphniidae</taxon>
        <taxon>Daphnia</taxon>
    </lineage>
</organism>
<accession>E9GP52</accession>
<feature type="region of interest" description="Disordered" evidence="1">
    <location>
        <begin position="34"/>
        <end position="74"/>
    </location>
</feature>
<dbReference type="Proteomes" id="UP000000305">
    <property type="component" value="Unassembled WGS sequence"/>
</dbReference>
<reference evidence="2 3" key="1">
    <citation type="journal article" date="2011" name="Science">
        <title>The ecoresponsive genome of Daphnia pulex.</title>
        <authorList>
            <person name="Colbourne J.K."/>
            <person name="Pfrender M.E."/>
            <person name="Gilbert D."/>
            <person name="Thomas W.K."/>
            <person name="Tucker A."/>
            <person name="Oakley T.H."/>
            <person name="Tokishita S."/>
            <person name="Aerts A."/>
            <person name="Arnold G.J."/>
            <person name="Basu M.K."/>
            <person name="Bauer D.J."/>
            <person name="Caceres C.E."/>
            <person name="Carmel L."/>
            <person name="Casola C."/>
            <person name="Choi J.H."/>
            <person name="Detter J.C."/>
            <person name="Dong Q."/>
            <person name="Dusheyko S."/>
            <person name="Eads B.D."/>
            <person name="Frohlich T."/>
            <person name="Geiler-Samerotte K.A."/>
            <person name="Gerlach D."/>
            <person name="Hatcher P."/>
            <person name="Jogdeo S."/>
            <person name="Krijgsveld J."/>
            <person name="Kriventseva E.V."/>
            <person name="Kultz D."/>
            <person name="Laforsch C."/>
            <person name="Lindquist E."/>
            <person name="Lopez J."/>
            <person name="Manak J.R."/>
            <person name="Muller J."/>
            <person name="Pangilinan J."/>
            <person name="Patwardhan R.P."/>
            <person name="Pitluck S."/>
            <person name="Pritham E.J."/>
            <person name="Rechtsteiner A."/>
            <person name="Rho M."/>
            <person name="Rogozin I.B."/>
            <person name="Sakarya O."/>
            <person name="Salamov A."/>
            <person name="Schaack S."/>
            <person name="Shapiro H."/>
            <person name="Shiga Y."/>
            <person name="Skalitzky C."/>
            <person name="Smith Z."/>
            <person name="Souvorov A."/>
            <person name="Sung W."/>
            <person name="Tang Z."/>
            <person name="Tsuchiya D."/>
            <person name="Tu H."/>
            <person name="Vos H."/>
            <person name="Wang M."/>
            <person name="Wolf Y.I."/>
            <person name="Yamagata H."/>
            <person name="Yamada T."/>
            <person name="Ye Y."/>
            <person name="Shaw J.R."/>
            <person name="Andrews J."/>
            <person name="Crease T.J."/>
            <person name="Tang H."/>
            <person name="Lucas S.M."/>
            <person name="Robertson H.M."/>
            <person name="Bork P."/>
            <person name="Koonin E.V."/>
            <person name="Zdobnov E.M."/>
            <person name="Grigoriev I.V."/>
            <person name="Lynch M."/>
            <person name="Boore J.L."/>
        </authorList>
    </citation>
    <scope>NUCLEOTIDE SEQUENCE [LARGE SCALE GENOMIC DNA]</scope>
</reference>
<keyword evidence="3" id="KW-1185">Reference proteome</keyword>
<sequence>MEIEIKQRMQDILDKLEVVEDKIKIPSRQLTQLEEELNSTVEDENSSEESSGSEIEMIDLAGDDGGESGNESGVDPRYGEVLNAPAWCWESWRGVEVYSVVLKAIQWSRETISAVTIPDRS</sequence>
<dbReference type="InParanoid" id="E9GP52"/>
<dbReference type="AlphaFoldDB" id="E9GP52"/>
<feature type="compositionally biased region" description="Acidic residues" evidence="1">
    <location>
        <begin position="34"/>
        <end position="47"/>
    </location>
</feature>
<evidence type="ECO:0000313" key="2">
    <source>
        <dbReference type="EMBL" id="EFX78740.1"/>
    </source>
</evidence>